<reference evidence="1" key="1">
    <citation type="journal article" date="2015" name="Nature">
        <title>Complex archaea that bridge the gap between prokaryotes and eukaryotes.</title>
        <authorList>
            <person name="Spang A."/>
            <person name="Saw J.H."/>
            <person name="Jorgensen S.L."/>
            <person name="Zaremba-Niedzwiedzka K."/>
            <person name="Martijn J."/>
            <person name="Lind A.E."/>
            <person name="van Eijk R."/>
            <person name="Schleper C."/>
            <person name="Guy L."/>
            <person name="Ettema T.J."/>
        </authorList>
    </citation>
    <scope>NUCLEOTIDE SEQUENCE</scope>
</reference>
<accession>A0A0F8YHE5</accession>
<gene>
    <name evidence="1" type="ORF">LCGC14_2819510</name>
</gene>
<protein>
    <recommendedName>
        <fullName evidence="2">VRR-NUC domain-containing protein</fullName>
    </recommendedName>
</protein>
<sequence>MRPPNPLEAFEQRQVKIWLDSRRTPMGKLVWTHFPLGRKRSKIAGAKLKAEGAKSGFPDNIIFDPPPNVKPTDEQTAWLLALSDRGWETFVAKGAGDAVRKLRALGY</sequence>
<name>A0A0F8YHE5_9ZZZZ</name>
<evidence type="ECO:0008006" key="2">
    <source>
        <dbReference type="Google" id="ProtNLM"/>
    </source>
</evidence>
<dbReference type="GO" id="GO:0003676">
    <property type="term" value="F:nucleic acid binding"/>
    <property type="evidence" value="ECO:0007669"/>
    <property type="project" value="InterPro"/>
</dbReference>
<dbReference type="EMBL" id="LAZR01053396">
    <property type="protein sequence ID" value="KKK80838.1"/>
    <property type="molecule type" value="Genomic_DNA"/>
</dbReference>
<evidence type="ECO:0000313" key="1">
    <source>
        <dbReference type="EMBL" id="KKK80838.1"/>
    </source>
</evidence>
<organism evidence="1">
    <name type="scientific">marine sediment metagenome</name>
    <dbReference type="NCBI Taxonomy" id="412755"/>
    <lineage>
        <taxon>unclassified sequences</taxon>
        <taxon>metagenomes</taxon>
        <taxon>ecological metagenomes</taxon>
    </lineage>
</organism>
<dbReference type="InterPro" id="IPR011856">
    <property type="entry name" value="tRNA_endonuc-like_dom_sf"/>
</dbReference>
<dbReference type="Gene3D" id="3.40.1350.10">
    <property type="match status" value="1"/>
</dbReference>
<proteinExistence type="predicted"/>
<comment type="caution">
    <text evidence="1">The sequence shown here is derived from an EMBL/GenBank/DDBJ whole genome shotgun (WGS) entry which is preliminary data.</text>
</comment>
<dbReference type="AlphaFoldDB" id="A0A0F8YHE5"/>